<dbReference type="Gramene" id="OIT27424">
    <property type="protein sequence ID" value="OIT27424"/>
    <property type="gene ID" value="A4A49_59028"/>
</dbReference>
<dbReference type="InterPro" id="IPR053151">
    <property type="entry name" value="RNase_H-like"/>
</dbReference>
<name>A0A1J6KRG4_NICAT</name>
<feature type="non-terminal residue" evidence="2">
    <location>
        <position position="173"/>
    </location>
</feature>
<dbReference type="InterPro" id="IPR002156">
    <property type="entry name" value="RNaseH_domain"/>
</dbReference>
<dbReference type="SUPFAM" id="SSF53098">
    <property type="entry name" value="Ribonuclease H-like"/>
    <property type="match status" value="1"/>
</dbReference>
<dbReference type="GO" id="GO:0004523">
    <property type="term" value="F:RNA-DNA hybrid ribonuclease activity"/>
    <property type="evidence" value="ECO:0007669"/>
    <property type="project" value="InterPro"/>
</dbReference>
<organism evidence="2 3">
    <name type="scientific">Nicotiana attenuata</name>
    <name type="common">Coyote tobacco</name>
    <dbReference type="NCBI Taxonomy" id="49451"/>
    <lineage>
        <taxon>Eukaryota</taxon>
        <taxon>Viridiplantae</taxon>
        <taxon>Streptophyta</taxon>
        <taxon>Embryophyta</taxon>
        <taxon>Tracheophyta</taxon>
        <taxon>Spermatophyta</taxon>
        <taxon>Magnoliopsida</taxon>
        <taxon>eudicotyledons</taxon>
        <taxon>Gunneridae</taxon>
        <taxon>Pentapetalae</taxon>
        <taxon>asterids</taxon>
        <taxon>lamiids</taxon>
        <taxon>Solanales</taxon>
        <taxon>Solanaceae</taxon>
        <taxon>Nicotianoideae</taxon>
        <taxon>Nicotianeae</taxon>
        <taxon>Nicotiana</taxon>
    </lineage>
</organism>
<dbReference type="PANTHER" id="PTHR47723">
    <property type="entry name" value="OS05G0353850 PROTEIN"/>
    <property type="match status" value="1"/>
</dbReference>
<dbReference type="CDD" id="cd06222">
    <property type="entry name" value="RNase_H_like"/>
    <property type="match status" value="1"/>
</dbReference>
<dbReference type="EMBL" id="MJEQ01002418">
    <property type="protein sequence ID" value="OIT27424.1"/>
    <property type="molecule type" value="Genomic_DNA"/>
</dbReference>
<protein>
    <recommendedName>
        <fullName evidence="1">RNase H type-1 domain-containing protein</fullName>
    </recommendedName>
</protein>
<dbReference type="AlphaFoldDB" id="A0A1J6KRG4"/>
<sequence length="173" mass="19639">GVIRNSKGEWIAGYHNKIHALTPLQVELQPIQQAFQLILPENLLPVEVEMDATNVMHMLVTNYPTYKNLISQCRRLMEQAMRKGEVVLKHNLRGGNMVAHILSKEALTQTNINKLFVFVRPPNYVVDAYHKDQEGFCYVRNISTSVCCKLATLGNENARRSITVAQCDSNEDN</sequence>
<proteinExistence type="predicted"/>
<evidence type="ECO:0000313" key="3">
    <source>
        <dbReference type="Proteomes" id="UP000187609"/>
    </source>
</evidence>
<dbReference type="InterPro" id="IPR012337">
    <property type="entry name" value="RNaseH-like_sf"/>
</dbReference>
<dbReference type="Proteomes" id="UP000187609">
    <property type="component" value="Unassembled WGS sequence"/>
</dbReference>
<accession>A0A1J6KRG4</accession>
<evidence type="ECO:0000313" key="2">
    <source>
        <dbReference type="EMBL" id="OIT27424.1"/>
    </source>
</evidence>
<gene>
    <name evidence="2" type="ORF">A4A49_59028</name>
</gene>
<evidence type="ECO:0000259" key="1">
    <source>
        <dbReference type="Pfam" id="PF13456"/>
    </source>
</evidence>
<keyword evidence="3" id="KW-1185">Reference proteome</keyword>
<feature type="non-terminal residue" evidence="2">
    <location>
        <position position="1"/>
    </location>
</feature>
<dbReference type="InterPro" id="IPR036397">
    <property type="entry name" value="RNaseH_sf"/>
</dbReference>
<comment type="caution">
    <text evidence="2">The sequence shown here is derived from an EMBL/GenBank/DDBJ whole genome shotgun (WGS) entry which is preliminary data.</text>
</comment>
<dbReference type="Gene3D" id="3.30.420.10">
    <property type="entry name" value="Ribonuclease H-like superfamily/Ribonuclease H"/>
    <property type="match status" value="1"/>
</dbReference>
<reference evidence="2" key="1">
    <citation type="submission" date="2016-11" db="EMBL/GenBank/DDBJ databases">
        <title>The genome of Nicotiana attenuata.</title>
        <authorList>
            <person name="Xu S."/>
            <person name="Brockmoeller T."/>
            <person name="Gaquerel E."/>
            <person name="Navarro A."/>
            <person name="Kuhl H."/>
            <person name="Gase K."/>
            <person name="Ling Z."/>
            <person name="Zhou W."/>
            <person name="Kreitzer C."/>
            <person name="Stanke M."/>
            <person name="Tang H."/>
            <person name="Lyons E."/>
            <person name="Pandey P."/>
            <person name="Pandey S.P."/>
            <person name="Timmermann B."/>
            <person name="Baldwin I.T."/>
        </authorList>
    </citation>
    <scope>NUCLEOTIDE SEQUENCE [LARGE SCALE GENOMIC DNA]</scope>
    <source>
        <strain evidence="2">UT</strain>
    </source>
</reference>
<dbReference type="GO" id="GO:0003676">
    <property type="term" value="F:nucleic acid binding"/>
    <property type="evidence" value="ECO:0007669"/>
    <property type="project" value="InterPro"/>
</dbReference>
<dbReference type="Pfam" id="PF13456">
    <property type="entry name" value="RVT_3"/>
    <property type="match status" value="1"/>
</dbReference>
<feature type="domain" description="RNase H type-1" evidence="1">
    <location>
        <begin position="1"/>
        <end position="106"/>
    </location>
</feature>
<dbReference type="PANTHER" id="PTHR47723:SF23">
    <property type="entry name" value="REVERSE TRANSCRIPTASE-LIKE PROTEIN"/>
    <property type="match status" value="1"/>
</dbReference>
<dbReference type="SMR" id="A0A1J6KRG4"/>
<dbReference type="STRING" id="49451.A0A1J6KRG4"/>
<dbReference type="InterPro" id="IPR044730">
    <property type="entry name" value="RNase_H-like_dom_plant"/>
</dbReference>